<sequence length="111" mass="12772">MRGYFTLWVNRFIDEIHRIVKRKLCLYLSLGQPVIPETVKASSDVRFSRPRSPEEQALVAGAKFMGFSFESRGLVGTARVRVKRSELIRRYANNVTSPNALLEFKILDLLE</sequence>
<evidence type="ECO:0000313" key="2">
    <source>
        <dbReference type="Proteomes" id="UP001163321"/>
    </source>
</evidence>
<reference evidence="1 2" key="1">
    <citation type="journal article" date="2022" name="bioRxiv">
        <title>The genome of the oomycete Peronosclerospora sorghi, a cosmopolitan pathogen of maize and sorghum, is inflated with dispersed pseudogenes.</title>
        <authorList>
            <person name="Fletcher K."/>
            <person name="Martin F."/>
            <person name="Isakeit T."/>
            <person name="Cavanaugh K."/>
            <person name="Magill C."/>
            <person name="Michelmore R."/>
        </authorList>
    </citation>
    <scope>NUCLEOTIDE SEQUENCE [LARGE SCALE GENOMIC DNA]</scope>
    <source>
        <strain evidence="1">P6</strain>
    </source>
</reference>
<proteinExistence type="predicted"/>
<keyword evidence="2" id="KW-1185">Reference proteome</keyword>
<evidence type="ECO:0000313" key="1">
    <source>
        <dbReference type="EMBL" id="KAI9918802.1"/>
    </source>
</evidence>
<organism evidence="1 2">
    <name type="scientific">Peronosclerospora sorghi</name>
    <dbReference type="NCBI Taxonomy" id="230839"/>
    <lineage>
        <taxon>Eukaryota</taxon>
        <taxon>Sar</taxon>
        <taxon>Stramenopiles</taxon>
        <taxon>Oomycota</taxon>
        <taxon>Peronosporomycetes</taxon>
        <taxon>Peronosporales</taxon>
        <taxon>Peronosporaceae</taxon>
        <taxon>Peronosclerospora</taxon>
    </lineage>
</organism>
<dbReference type="Proteomes" id="UP001163321">
    <property type="component" value="Chromosome 12"/>
</dbReference>
<comment type="caution">
    <text evidence="1">The sequence shown here is derived from an EMBL/GenBank/DDBJ whole genome shotgun (WGS) entry which is preliminary data.</text>
</comment>
<gene>
    <name evidence="1" type="ORF">PsorP6_011293</name>
</gene>
<dbReference type="EMBL" id="CM047591">
    <property type="protein sequence ID" value="KAI9918802.1"/>
    <property type="molecule type" value="Genomic_DNA"/>
</dbReference>
<name>A0ACC0WJ59_9STRA</name>
<protein>
    <submittedName>
        <fullName evidence="1">Uncharacterized protein</fullName>
    </submittedName>
</protein>
<accession>A0ACC0WJ59</accession>